<reference evidence="5 6" key="1">
    <citation type="submission" date="2016-10" db="EMBL/GenBank/DDBJ databases">
        <authorList>
            <person name="de Groot N.N."/>
        </authorList>
    </citation>
    <scope>NUCLEOTIDE SEQUENCE [LARGE SCALE GENOMIC DNA]</scope>
    <source>
        <strain evidence="5 6">CGMCC 4.3510</strain>
    </source>
</reference>
<dbReference type="OrthoDB" id="9797456at2"/>
<dbReference type="InterPro" id="IPR013653">
    <property type="entry name" value="GCN5-like_dom"/>
</dbReference>
<dbReference type="SUPFAM" id="SSF55729">
    <property type="entry name" value="Acyl-CoA N-acyltransferases (Nat)"/>
    <property type="match status" value="1"/>
</dbReference>
<dbReference type="AlphaFoldDB" id="A0A1I2KG07"/>
<evidence type="ECO:0000313" key="5">
    <source>
        <dbReference type="EMBL" id="SFF65965.1"/>
    </source>
</evidence>
<evidence type="ECO:0000256" key="1">
    <source>
        <dbReference type="ARBA" id="ARBA00022679"/>
    </source>
</evidence>
<sequence length="262" mass="27495">MSTSLDDTQKPAQSEQSAQTPAGPRIPASPHPLDNPAWAALTGPHRGLAERVGAAARYPEDVSPFVALADAGDPAAWDDLAALMGPGATFALAGVGSVPDGWRTEWSGAGVQLVATDALRSGTDPEAVPLGPADVPEMLDLVERAKPGPFKPRTIELGAYYGIRRDGKLIAMAGERLRLGGWTEISAVCTDEAHRGQGLATRLVRHTAAGIRERGDVPFLHAAAANTNAVRLYESIGFVLRRTTHFQAVRVPGGEEGEDGEA</sequence>
<name>A0A1I2KG07_9ACTN</name>
<dbReference type="Pfam" id="PF08445">
    <property type="entry name" value="FR47"/>
    <property type="match status" value="1"/>
</dbReference>
<feature type="domain" description="N-acetyltransferase" evidence="4">
    <location>
        <begin position="125"/>
        <end position="262"/>
    </location>
</feature>
<feature type="region of interest" description="Disordered" evidence="3">
    <location>
        <begin position="1"/>
        <end position="37"/>
    </location>
</feature>
<feature type="compositionally biased region" description="Polar residues" evidence="3">
    <location>
        <begin position="1"/>
        <end position="20"/>
    </location>
</feature>
<dbReference type="CDD" id="cd04301">
    <property type="entry name" value="NAT_SF"/>
    <property type="match status" value="1"/>
</dbReference>
<organism evidence="5 6">
    <name type="scientific">Actinacidiphila alni</name>
    <dbReference type="NCBI Taxonomy" id="380248"/>
    <lineage>
        <taxon>Bacteria</taxon>
        <taxon>Bacillati</taxon>
        <taxon>Actinomycetota</taxon>
        <taxon>Actinomycetes</taxon>
        <taxon>Kitasatosporales</taxon>
        <taxon>Streptomycetaceae</taxon>
        <taxon>Actinacidiphila</taxon>
    </lineage>
</organism>
<evidence type="ECO:0000256" key="3">
    <source>
        <dbReference type="SAM" id="MobiDB-lite"/>
    </source>
</evidence>
<keyword evidence="1" id="KW-0808">Transferase</keyword>
<dbReference type="Gene3D" id="3.40.630.30">
    <property type="match status" value="1"/>
</dbReference>
<evidence type="ECO:0000256" key="2">
    <source>
        <dbReference type="ARBA" id="ARBA00023315"/>
    </source>
</evidence>
<dbReference type="EMBL" id="FONG01000023">
    <property type="protein sequence ID" value="SFF65965.1"/>
    <property type="molecule type" value="Genomic_DNA"/>
</dbReference>
<dbReference type="InterPro" id="IPR016181">
    <property type="entry name" value="Acyl_CoA_acyltransferase"/>
</dbReference>
<dbReference type="PANTHER" id="PTHR43420">
    <property type="entry name" value="ACETYLTRANSFERASE"/>
    <property type="match status" value="1"/>
</dbReference>
<gene>
    <name evidence="5" type="ORF">SAMN05216251_12359</name>
</gene>
<protein>
    <submittedName>
        <fullName evidence="5">FR47-like protein</fullName>
    </submittedName>
</protein>
<dbReference type="InterPro" id="IPR050680">
    <property type="entry name" value="YpeA/RimI_acetyltransf"/>
</dbReference>
<dbReference type="PANTHER" id="PTHR43420:SF3">
    <property type="entry name" value="N-ACETYLTRANSFERASE DOMAIN-CONTAINING PROTEIN"/>
    <property type="match status" value="1"/>
</dbReference>
<evidence type="ECO:0000313" key="6">
    <source>
        <dbReference type="Proteomes" id="UP000199323"/>
    </source>
</evidence>
<dbReference type="PROSITE" id="PS51186">
    <property type="entry name" value="GNAT"/>
    <property type="match status" value="1"/>
</dbReference>
<accession>A0A1I2KG07</accession>
<evidence type="ECO:0000259" key="4">
    <source>
        <dbReference type="PROSITE" id="PS51186"/>
    </source>
</evidence>
<keyword evidence="2" id="KW-0012">Acyltransferase</keyword>
<dbReference type="GO" id="GO:0016747">
    <property type="term" value="F:acyltransferase activity, transferring groups other than amino-acyl groups"/>
    <property type="evidence" value="ECO:0007669"/>
    <property type="project" value="InterPro"/>
</dbReference>
<dbReference type="RefSeq" id="WP_093716787.1">
    <property type="nucleotide sequence ID" value="NZ_FONG01000023.1"/>
</dbReference>
<proteinExistence type="predicted"/>
<dbReference type="STRING" id="380248.SAMN05216251_12359"/>
<keyword evidence="6" id="KW-1185">Reference proteome</keyword>
<dbReference type="Proteomes" id="UP000199323">
    <property type="component" value="Unassembled WGS sequence"/>
</dbReference>
<dbReference type="InterPro" id="IPR000182">
    <property type="entry name" value="GNAT_dom"/>
</dbReference>